<evidence type="ECO:0000256" key="6">
    <source>
        <dbReference type="ARBA" id="ARBA00022723"/>
    </source>
</evidence>
<accession>A0A833HPZ5</accession>
<gene>
    <name evidence="15" type="ORF">F8153_04445</name>
</gene>
<dbReference type="GO" id="GO:0016020">
    <property type="term" value="C:membrane"/>
    <property type="evidence" value="ECO:0007669"/>
    <property type="project" value="UniProtKB-SubCell"/>
</dbReference>
<dbReference type="InterPro" id="IPR046342">
    <property type="entry name" value="CBS_dom_sf"/>
</dbReference>
<dbReference type="InterPro" id="IPR008915">
    <property type="entry name" value="Peptidase_M50"/>
</dbReference>
<keyword evidence="8" id="KW-0862">Zinc</keyword>
<dbReference type="Proteomes" id="UP000465601">
    <property type="component" value="Unassembled WGS sequence"/>
</dbReference>
<dbReference type="PANTHER" id="PTHR39188:SF3">
    <property type="entry name" value="STAGE IV SPORULATION PROTEIN FB"/>
    <property type="match status" value="1"/>
</dbReference>
<evidence type="ECO:0000256" key="11">
    <source>
        <dbReference type="ARBA" id="ARBA00023136"/>
    </source>
</evidence>
<keyword evidence="16" id="KW-1185">Reference proteome</keyword>
<evidence type="ECO:0000256" key="2">
    <source>
        <dbReference type="ARBA" id="ARBA00004141"/>
    </source>
</evidence>
<feature type="transmembrane region" description="Helical" evidence="13">
    <location>
        <begin position="16"/>
        <end position="42"/>
    </location>
</feature>
<comment type="cofactor">
    <cofactor evidence="1">
        <name>Zn(2+)</name>
        <dbReference type="ChEBI" id="CHEBI:29105"/>
    </cofactor>
</comment>
<evidence type="ECO:0000256" key="12">
    <source>
        <dbReference type="PROSITE-ProRule" id="PRU00703"/>
    </source>
</evidence>
<keyword evidence="6" id="KW-0479">Metal-binding</keyword>
<dbReference type="GO" id="GO:0006508">
    <property type="term" value="P:proteolysis"/>
    <property type="evidence" value="ECO:0007669"/>
    <property type="project" value="UniProtKB-KW"/>
</dbReference>
<evidence type="ECO:0000256" key="13">
    <source>
        <dbReference type="SAM" id="Phobius"/>
    </source>
</evidence>
<sequence length="298" mass="34576">MKELQLGGILIRFNPFLLLVFIFYWIFGFLWEIIIVFGITFLHELSHTIVARYYNIQILEIELFPLGGVVRLKEVYHIKPIEEMIISLAGPMINILFSLLSFILIYFNIVQDYFFHFFMFSNIIIGGFNLIPVFPLDGGRILRAYLSRKLGNHKATLITIGIGKLLSLILFVSGAYLVYYSYSYLYVVFIAIYIYHQSNKERQMSIYILVREILHRKKTLVKQGIMDSKHLTVMETVDLKTVFKYFSSGKYHYIGVINSNGELVASITESQIIDGISIYGGDINLSMYLDFIREKETS</sequence>
<dbReference type="GO" id="GO:0046872">
    <property type="term" value="F:metal ion binding"/>
    <property type="evidence" value="ECO:0007669"/>
    <property type="project" value="UniProtKB-KW"/>
</dbReference>
<evidence type="ECO:0000256" key="10">
    <source>
        <dbReference type="ARBA" id="ARBA00023049"/>
    </source>
</evidence>
<evidence type="ECO:0000256" key="9">
    <source>
        <dbReference type="ARBA" id="ARBA00022989"/>
    </source>
</evidence>
<dbReference type="SUPFAM" id="SSF54631">
    <property type="entry name" value="CBS-domain pair"/>
    <property type="match status" value="1"/>
</dbReference>
<name>A0A833HPZ5_9FIRM</name>
<keyword evidence="7" id="KW-0378">Hydrolase</keyword>
<evidence type="ECO:0000256" key="7">
    <source>
        <dbReference type="ARBA" id="ARBA00022801"/>
    </source>
</evidence>
<dbReference type="PROSITE" id="PS51371">
    <property type="entry name" value="CBS"/>
    <property type="match status" value="1"/>
</dbReference>
<dbReference type="PANTHER" id="PTHR39188">
    <property type="entry name" value="MEMBRANE-ASSOCIATED ZINC METALLOPROTEASE M50B"/>
    <property type="match status" value="1"/>
</dbReference>
<dbReference type="OrthoDB" id="166377at2"/>
<keyword evidence="11 13" id="KW-0472">Membrane</keyword>
<dbReference type="Pfam" id="PF02163">
    <property type="entry name" value="Peptidase_M50"/>
    <property type="match status" value="2"/>
</dbReference>
<evidence type="ECO:0000256" key="4">
    <source>
        <dbReference type="ARBA" id="ARBA00022670"/>
    </source>
</evidence>
<dbReference type="RefSeq" id="WP_151865161.1">
    <property type="nucleotide sequence ID" value="NZ_WBZB01000013.1"/>
</dbReference>
<protein>
    <recommendedName>
        <fullName evidence="14">CBS domain-containing protein</fullName>
    </recommendedName>
</protein>
<keyword evidence="9 13" id="KW-1133">Transmembrane helix</keyword>
<evidence type="ECO:0000256" key="8">
    <source>
        <dbReference type="ARBA" id="ARBA00022833"/>
    </source>
</evidence>
<keyword evidence="10" id="KW-0482">Metalloprotease</keyword>
<dbReference type="InterPro" id="IPR000644">
    <property type="entry name" value="CBS_dom"/>
</dbReference>
<dbReference type="CDD" id="cd06161">
    <property type="entry name" value="S2P-M50_SpoIVFB"/>
    <property type="match status" value="1"/>
</dbReference>
<evidence type="ECO:0000259" key="14">
    <source>
        <dbReference type="PROSITE" id="PS51371"/>
    </source>
</evidence>
<evidence type="ECO:0000313" key="15">
    <source>
        <dbReference type="EMBL" id="KAB3531434.1"/>
    </source>
</evidence>
<feature type="transmembrane region" description="Helical" evidence="13">
    <location>
        <begin position="84"/>
        <end position="107"/>
    </location>
</feature>
<dbReference type="EMBL" id="WBZB01000013">
    <property type="protein sequence ID" value="KAB3531434.1"/>
    <property type="molecule type" value="Genomic_DNA"/>
</dbReference>
<reference evidence="15 16" key="1">
    <citation type="submission" date="2019-10" db="EMBL/GenBank/DDBJ databases">
        <title>Alkaliphilus serpentinus sp. nov. and Alkaliphilus pronyensis sp. nov., two novel anaerobic alkaliphilic species isolated from the serpentinized-hosted hydrothermal field of the Prony Bay (New Caledonia).</title>
        <authorList>
            <person name="Postec A."/>
        </authorList>
    </citation>
    <scope>NUCLEOTIDE SEQUENCE [LARGE SCALE GENOMIC DNA]</scope>
    <source>
        <strain evidence="15 16">LacT</strain>
    </source>
</reference>
<evidence type="ECO:0000256" key="3">
    <source>
        <dbReference type="ARBA" id="ARBA00007931"/>
    </source>
</evidence>
<comment type="subcellular location">
    <subcellularLocation>
        <location evidence="2">Membrane</location>
        <topology evidence="2">Multi-pass membrane protein</topology>
    </subcellularLocation>
</comment>
<proteinExistence type="inferred from homology"/>
<evidence type="ECO:0000256" key="1">
    <source>
        <dbReference type="ARBA" id="ARBA00001947"/>
    </source>
</evidence>
<feature type="transmembrane region" description="Helical" evidence="13">
    <location>
        <begin position="113"/>
        <end position="134"/>
    </location>
</feature>
<keyword evidence="4" id="KW-0645">Protease</keyword>
<evidence type="ECO:0000256" key="5">
    <source>
        <dbReference type="ARBA" id="ARBA00022692"/>
    </source>
</evidence>
<organism evidence="15 16">
    <name type="scientific">Alkaliphilus serpentinus</name>
    <dbReference type="NCBI Taxonomy" id="1482731"/>
    <lineage>
        <taxon>Bacteria</taxon>
        <taxon>Bacillati</taxon>
        <taxon>Bacillota</taxon>
        <taxon>Clostridia</taxon>
        <taxon>Peptostreptococcales</taxon>
        <taxon>Natronincolaceae</taxon>
        <taxon>Alkaliphilus</taxon>
    </lineage>
</organism>
<keyword evidence="5 13" id="KW-0812">Transmembrane</keyword>
<evidence type="ECO:0000313" key="16">
    <source>
        <dbReference type="Proteomes" id="UP000465601"/>
    </source>
</evidence>
<dbReference type="AlphaFoldDB" id="A0A833HPZ5"/>
<feature type="transmembrane region" description="Helical" evidence="13">
    <location>
        <begin position="179"/>
        <end position="196"/>
    </location>
</feature>
<keyword evidence="12" id="KW-0129">CBS domain</keyword>
<comment type="similarity">
    <text evidence="3">Belongs to the peptidase M50B family.</text>
</comment>
<feature type="domain" description="CBS" evidence="14">
    <location>
        <begin position="226"/>
        <end position="283"/>
    </location>
</feature>
<comment type="caution">
    <text evidence="15">The sequence shown here is derived from an EMBL/GenBank/DDBJ whole genome shotgun (WGS) entry which is preliminary data.</text>
</comment>
<dbReference type="GO" id="GO:0008237">
    <property type="term" value="F:metallopeptidase activity"/>
    <property type="evidence" value="ECO:0007669"/>
    <property type="project" value="UniProtKB-KW"/>
</dbReference>
<dbReference type="Gene3D" id="3.10.580.10">
    <property type="entry name" value="CBS-domain"/>
    <property type="match status" value="1"/>
</dbReference>